<organism evidence="6 7">
    <name type="scientific">Kribbella deserti</name>
    <dbReference type="NCBI Taxonomy" id="1926257"/>
    <lineage>
        <taxon>Bacteria</taxon>
        <taxon>Bacillati</taxon>
        <taxon>Actinomycetota</taxon>
        <taxon>Actinomycetes</taxon>
        <taxon>Propionibacteriales</taxon>
        <taxon>Kribbellaceae</taxon>
        <taxon>Kribbella</taxon>
    </lineage>
</organism>
<dbReference type="InterPro" id="IPR014729">
    <property type="entry name" value="Rossmann-like_a/b/a_fold"/>
</dbReference>
<dbReference type="InterPro" id="IPR051786">
    <property type="entry name" value="ASN_synthetase/amidase"/>
</dbReference>
<dbReference type="Gene3D" id="3.40.50.620">
    <property type="entry name" value="HUPs"/>
    <property type="match status" value="1"/>
</dbReference>
<evidence type="ECO:0000256" key="3">
    <source>
        <dbReference type="ARBA" id="ARBA00022888"/>
    </source>
</evidence>
<evidence type="ECO:0000256" key="2">
    <source>
        <dbReference type="ARBA" id="ARBA00012737"/>
    </source>
</evidence>
<comment type="catalytic activity">
    <reaction evidence="4">
        <text>L-aspartate + L-glutamine + ATP + H2O = L-asparagine + L-glutamate + AMP + diphosphate + H(+)</text>
        <dbReference type="Rhea" id="RHEA:12228"/>
        <dbReference type="ChEBI" id="CHEBI:15377"/>
        <dbReference type="ChEBI" id="CHEBI:15378"/>
        <dbReference type="ChEBI" id="CHEBI:29985"/>
        <dbReference type="ChEBI" id="CHEBI:29991"/>
        <dbReference type="ChEBI" id="CHEBI:30616"/>
        <dbReference type="ChEBI" id="CHEBI:33019"/>
        <dbReference type="ChEBI" id="CHEBI:58048"/>
        <dbReference type="ChEBI" id="CHEBI:58359"/>
        <dbReference type="ChEBI" id="CHEBI:456215"/>
        <dbReference type="EC" id="6.3.5.4"/>
    </reaction>
</comment>
<gene>
    <name evidence="6" type="ORF">ACFFGN_25565</name>
</gene>
<sequence>MTDVAPVRSALAWGGRRPVWLVDAPAHRWRVMEAGDCRLLVAGDCYASEVELRAGLEAVRDEDWRALTLWPGSYWAVADNGETCAVISDLAGSRPVYFTPWDGTMAWATAVRPLVELTQTVLDVVSVMARMACATIPEITGTATTHQRIRRLPGGHALVIGRGRRPQVVGYEIAQAEVAFDEAASALRGALVEAVTCRTRSVRRVSADLSGGLDSTSLAFLAAENATDVLAVTRDDPAAPNDDITYATRIAMHPNLTHLVVRDGEAGLFYDRLLEAPRTDQPFTDAARWSMRYTFHSQVLARGTDLHLTGSGGDTVLTAAPTYLAALVKASSMPALLRHASTRARLRQQSTSTVLADAARLSRTGYRQALRDLAASIEFPAGSDRTGPTTLRWYAPLSLIAWLSLDARRELAKRARAAADANVLEDRGMSVRRATDDLREFGTYQAELTGQLEATGLPAHAPLLDNAVVRACGSVAPHQLQSCTTQKPLLGTALRGLVPQYLLSRPTKGGYDGNAYAGVRRNAATLRALLEDSLLASEGLLDLSPARAELARIVAGAPGRLASLEALLTTELWLASASSRPRSETWQPVKVTAHG</sequence>
<dbReference type="PANTHER" id="PTHR43284">
    <property type="entry name" value="ASPARAGINE SYNTHETASE (GLUTAMINE-HYDROLYZING)"/>
    <property type="match status" value="1"/>
</dbReference>
<dbReference type="SUPFAM" id="SSF52402">
    <property type="entry name" value="Adenine nucleotide alpha hydrolases-like"/>
    <property type="match status" value="1"/>
</dbReference>
<reference evidence="6 7" key="1">
    <citation type="submission" date="2024-09" db="EMBL/GenBank/DDBJ databases">
        <authorList>
            <person name="Sun Q."/>
            <person name="Mori K."/>
        </authorList>
    </citation>
    <scope>NUCLEOTIDE SEQUENCE [LARGE SCALE GENOMIC DNA]</scope>
    <source>
        <strain evidence="6 7">CGMCC 1.15906</strain>
    </source>
</reference>
<comment type="pathway">
    <text evidence="1">Amino-acid biosynthesis; L-asparagine biosynthesis; L-asparagine from L-aspartate (L-Gln route): step 1/1.</text>
</comment>
<feature type="domain" description="Asparagine synthetase" evidence="5">
    <location>
        <begin position="187"/>
        <end position="574"/>
    </location>
</feature>
<keyword evidence="3" id="KW-0061">Asparagine biosynthesis</keyword>
<name>A0ABV6QTH2_9ACTN</name>
<proteinExistence type="predicted"/>
<keyword evidence="3" id="KW-0028">Amino-acid biosynthesis</keyword>
<dbReference type="PANTHER" id="PTHR43284:SF1">
    <property type="entry name" value="ASPARAGINE SYNTHETASE"/>
    <property type="match status" value="1"/>
</dbReference>
<dbReference type="EC" id="6.3.5.4" evidence="2"/>
<dbReference type="NCBIfam" id="NF033561">
    <property type="entry name" value="macrolact_Ik_Al"/>
    <property type="match status" value="1"/>
</dbReference>
<dbReference type="InterPro" id="IPR029055">
    <property type="entry name" value="Ntn_hydrolases_N"/>
</dbReference>
<evidence type="ECO:0000313" key="6">
    <source>
        <dbReference type="EMBL" id="MFC0627468.1"/>
    </source>
</evidence>
<dbReference type="RefSeq" id="WP_380052296.1">
    <property type="nucleotide sequence ID" value="NZ_JBHLTC010000034.1"/>
</dbReference>
<dbReference type="InterPro" id="IPR001962">
    <property type="entry name" value="Asn_synthase"/>
</dbReference>
<dbReference type="Proteomes" id="UP001589890">
    <property type="component" value="Unassembled WGS sequence"/>
</dbReference>
<dbReference type="SUPFAM" id="SSF56235">
    <property type="entry name" value="N-terminal nucleophile aminohydrolases (Ntn hydrolases)"/>
    <property type="match status" value="1"/>
</dbReference>
<protein>
    <recommendedName>
        <fullName evidence="2">asparagine synthase (glutamine-hydrolyzing)</fullName>
        <ecNumber evidence="2">6.3.5.4</ecNumber>
    </recommendedName>
</protein>
<keyword evidence="7" id="KW-1185">Reference proteome</keyword>
<evidence type="ECO:0000256" key="1">
    <source>
        <dbReference type="ARBA" id="ARBA00005187"/>
    </source>
</evidence>
<accession>A0ABV6QTH2</accession>
<evidence type="ECO:0000259" key="5">
    <source>
        <dbReference type="Pfam" id="PF00733"/>
    </source>
</evidence>
<dbReference type="EMBL" id="JBHLTC010000034">
    <property type="protein sequence ID" value="MFC0627468.1"/>
    <property type="molecule type" value="Genomic_DNA"/>
</dbReference>
<evidence type="ECO:0000313" key="7">
    <source>
        <dbReference type="Proteomes" id="UP001589890"/>
    </source>
</evidence>
<comment type="caution">
    <text evidence="6">The sequence shown here is derived from an EMBL/GenBank/DDBJ whole genome shotgun (WGS) entry which is preliminary data.</text>
</comment>
<dbReference type="Pfam" id="PF00733">
    <property type="entry name" value="Asn_synthase"/>
    <property type="match status" value="1"/>
</dbReference>
<evidence type="ECO:0000256" key="4">
    <source>
        <dbReference type="ARBA" id="ARBA00048741"/>
    </source>
</evidence>